<comment type="caution">
    <text evidence="2">The sequence shown here is derived from an EMBL/GenBank/DDBJ whole genome shotgun (WGS) entry which is preliminary data.</text>
</comment>
<protein>
    <submittedName>
        <fullName evidence="2">GNAT family N-acetyltransferase</fullName>
    </submittedName>
</protein>
<proteinExistence type="predicted"/>
<keyword evidence="3" id="KW-1185">Reference proteome</keyword>
<evidence type="ECO:0000259" key="1">
    <source>
        <dbReference type="PROSITE" id="PS51186"/>
    </source>
</evidence>
<dbReference type="Gene3D" id="3.40.630.30">
    <property type="match status" value="1"/>
</dbReference>
<dbReference type="Proteomes" id="UP000664218">
    <property type="component" value="Unassembled WGS sequence"/>
</dbReference>
<dbReference type="GO" id="GO:0016747">
    <property type="term" value="F:acyltransferase activity, transferring groups other than amino-acyl groups"/>
    <property type="evidence" value="ECO:0007669"/>
    <property type="project" value="InterPro"/>
</dbReference>
<dbReference type="CDD" id="cd04301">
    <property type="entry name" value="NAT_SF"/>
    <property type="match status" value="1"/>
</dbReference>
<dbReference type="PANTHER" id="PTHR43233">
    <property type="entry name" value="FAMILY N-ACETYLTRANSFERASE, PUTATIVE (AFU_ORTHOLOGUE AFUA_6G03350)-RELATED"/>
    <property type="match status" value="1"/>
</dbReference>
<dbReference type="AlphaFoldDB" id="A0A939H4K7"/>
<feature type="domain" description="N-acetyltransferase" evidence="1">
    <location>
        <begin position="3"/>
        <end position="136"/>
    </location>
</feature>
<dbReference type="Pfam" id="PF13508">
    <property type="entry name" value="Acetyltransf_7"/>
    <property type="match status" value="1"/>
</dbReference>
<evidence type="ECO:0000313" key="3">
    <source>
        <dbReference type="Proteomes" id="UP000664218"/>
    </source>
</evidence>
<dbReference type="EMBL" id="JAFNJU010000002">
    <property type="protein sequence ID" value="MBO1264054.1"/>
    <property type="molecule type" value="Genomic_DNA"/>
</dbReference>
<reference evidence="2" key="1">
    <citation type="submission" date="2021-03" db="EMBL/GenBank/DDBJ databases">
        <title>Proteiniclasticum marinus sp. nov., isolated from tidal flat sediment.</title>
        <authorList>
            <person name="Namirimu T."/>
            <person name="Yang J.-A."/>
            <person name="Yang S.-H."/>
            <person name="Kim Y.-J."/>
            <person name="Kwon K.K."/>
        </authorList>
    </citation>
    <scope>NUCLEOTIDE SEQUENCE</scope>
    <source>
        <strain evidence="2">SCR006</strain>
    </source>
</reference>
<dbReference type="RefSeq" id="WP_207598576.1">
    <property type="nucleotide sequence ID" value="NZ_JAFNJU010000002.1"/>
</dbReference>
<organism evidence="2 3">
    <name type="scientific">Proteiniclasticum aestuarii</name>
    <dbReference type="NCBI Taxonomy" id="2817862"/>
    <lineage>
        <taxon>Bacteria</taxon>
        <taxon>Bacillati</taxon>
        <taxon>Bacillota</taxon>
        <taxon>Clostridia</taxon>
        <taxon>Eubacteriales</taxon>
        <taxon>Clostridiaceae</taxon>
        <taxon>Proteiniclasticum</taxon>
    </lineage>
</organism>
<evidence type="ECO:0000313" key="2">
    <source>
        <dbReference type="EMBL" id="MBO1264054.1"/>
    </source>
</evidence>
<dbReference type="InterPro" id="IPR053144">
    <property type="entry name" value="Acetyltransferase_Butenolide"/>
</dbReference>
<dbReference type="PROSITE" id="PS51186">
    <property type="entry name" value="GNAT"/>
    <property type="match status" value="1"/>
</dbReference>
<dbReference type="InterPro" id="IPR016181">
    <property type="entry name" value="Acyl_CoA_acyltransferase"/>
</dbReference>
<dbReference type="InterPro" id="IPR000182">
    <property type="entry name" value="GNAT_dom"/>
</dbReference>
<sequence>MEITISREKKIDSEKLMKLYQNVGWSAYTEDLDLLKEAIMSSLDVITAWEDGELVGLIRTIGDGLTILYIQDILVQKDYQKRGIGSRLLQEILEKHASVRQKVLLTEEAEDVRAFYEKNGFSSCDQGTLVAFAKFQ</sequence>
<accession>A0A939H4K7</accession>
<name>A0A939H4K7_9CLOT</name>
<dbReference type="PANTHER" id="PTHR43233:SF1">
    <property type="entry name" value="FAMILY N-ACETYLTRANSFERASE, PUTATIVE (AFU_ORTHOLOGUE AFUA_6G03350)-RELATED"/>
    <property type="match status" value="1"/>
</dbReference>
<dbReference type="SUPFAM" id="SSF55729">
    <property type="entry name" value="Acyl-CoA N-acyltransferases (Nat)"/>
    <property type="match status" value="1"/>
</dbReference>
<gene>
    <name evidence="2" type="ORF">J3A84_03220</name>
</gene>